<feature type="domain" description="Methyltransferase" evidence="1">
    <location>
        <begin position="50"/>
        <end position="132"/>
    </location>
</feature>
<dbReference type="InterPro" id="IPR029063">
    <property type="entry name" value="SAM-dependent_MTases_sf"/>
</dbReference>
<evidence type="ECO:0000259" key="1">
    <source>
        <dbReference type="Pfam" id="PF13649"/>
    </source>
</evidence>
<name>A0A1L8TS78_9ENTE</name>
<sequence>MTNERNELSAFWDNFAEEYEEIQQESSFLIAADLADFLIQQKILPCADFLDLAGGTGRYLEVLQSHTQQYTLLDISVEMLKIATTKAAKNTQLLHQEQTSFLSTNTKRYDVVFSAMNPAILTKDELLACCQASRQWVLLLRLIEDEDQLFSPFEEKNPDLFLNQRYKNYLLKEQIGFQTKRFEYKKTEAITKSFFHDYFALDFSSEKLEALTEEIFGSDHERANQQSLTFELIYFQVPNVYNENGSQ</sequence>
<dbReference type="STRING" id="249189.RV04_GL000285"/>
<accession>A0A1L8TS78</accession>
<reference evidence="2 3" key="1">
    <citation type="submission" date="2014-12" db="EMBL/GenBank/DDBJ databases">
        <title>Draft genome sequences of 29 type strains of Enterococci.</title>
        <authorList>
            <person name="Zhong Z."/>
            <person name="Sun Z."/>
            <person name="Liu W."/>
            <person name="Zhang W."/>
            <person name="Zhang H."/>
        </authorList>
    </citation>
    <scope>NUCLEOTIDE SEQUENCE [LARGE SCALE GENOMIC DNA]</scope>
    <source>
        <strain evidence="2 3">DSM 17122</strain>
    </source>
</reference>
<dbReference type="EMBL" id="JXKQ01000001">
    <property type="protein sequence ID" value="OJG47038.1"/>
    <property type="molecule type" value="Genomic_DNA"/>
</dbReference>
<dbReference type="CDD" id="cd02440">
    <property type="entry name" value="AdoMet_MTases"/>
    <property type="match status" value="1"/>
</dbReference>
<dbReference type="AlphaFoldDB" id="A0A1L8TS78"/>
<evidence type="ECO:0000313" key="2">
    <source>
        <dbReference type="EMBL" id="OJG47038.1"/>
    </source>
</evidence>
<dbReference type="OrthoDB" id="2287745at2"/>
<protein>
    <recommendedName>
        <fullName evidence="1">Methyltransferase domain-containing protein</fullName>
    </recommendedName>
</protein>
<dbReference type="RefSeq" id="WP_071856690.1">
    <property type="nucleotide sequence ID" value="NZ_JBHSHK010000005.1"/>
</dbReference>
<dbReference type="Gene3D" id="3.40.50.150">
    <property type="entry name" value="Vaccinia Virus protein VP39"/>
    <property type="match status" value="1"/>
</dbReference>
<evidence type="ECO:0000313" key="3">
    <source>
        <dbReference type="Proteomes" id="UP000182077"/>
    </source>
</evidence>
<proteinExistence type="predicted"/>
<dbReference type="Proteomes" id="UP000182077">
    <property type="component" value="Unassembled WGS sequence"/>
</dbReference>
<dbReference type="SUPFAM" id="SSF53335">
    <property type="entry name" value="S-adenosyl-L-methionine-dependent methyltransferases"/>
    <property type="match status" value="1"/>
</dbReference>
<keyword evidence="3" id="KW-1185">Reference proteome</keyword>
<organism evidence="2 3">
    <name type="scientific">Enterococcus hermanniensis</name>
    <dbReference type="NCBI Taxonomy" id="249189"/>
    <lineage>
        <taxon>Bacteria</taxon>
        <taxon>Bacillati</taxon>
        <taxon>Bacillota</taxon>
        <taxon>Bacilli</taxon>
        <taxon>Lactobacillales</taxon>
        <taxon>Enterococcaceae</taxon>
        <taxon>Enterococcus</taxon>
    </lineage>
</organism>
<comment type="caution">
    <text evidence="2">The sequence shown here is derived from an EMBL/GenBank/DDBJ whole genome shotgun (WGS) entry which is preliminary data.</text>
</comment>
<gene>
    <name evidence="2" type="ORF">RV04_GL000285</name>
</gene>
<dbReference type="InterPro" id="IPR041698">
    <property type="entry name" value="Methyltransf_25"/>
</dbReference>
<dbReference type="Pfam" id="PF13649">
    <property type="entry name" value="Methyltransf_25"/>
    <property type="match status" value="1"/>
</dbReference>